<dbReference type="SMART" id="SM00345">
    <property type="entry name" value="HTH_GNTR"/>
    <property type="match status" value="1"/>
</dbReference>
<organism evidence="5 6">
    <name type="scientific">Dictyobacter aurantiacus</name>
    <dbReference type="NCBI Taxonomy" id="1936993"/>
    <lineage>
        <taxon>Bacteria</taxon>
        <taxon>Bacillati</taxon>
        <taxon>Chloroflexota</taxon>
        <taxon>Ktedonobacteria</taxon>
        <taxon>Ktedonobacterales</taxon>
        <taxon>Dictyobacteraceae</taxon>
        <taxon>Dictyobacter</taxon>
    </lineage>
</organism>
<dbReference type="InterPro" id="IPR036390">
    <property type="entry name" value="WH_DNA-bd_sf"/>
</dbReference>
<proteinExistence type="predicted"/>
<gene>
    <name evidence="5" type="ORF">KDAU_15710</name>
</gene>
<dbReference type="RefSeq" id="WP_126595417.1">
    <property type="nucleotide sequence ID" value="NZ_BIFQ01000001.1"/>
</dbReference>
<sequence>MELGKAEDIAQSLRQKIMSEEIQSGTRLNSERDIAEEYHTSRMTVRRALEILEGEGLITRHPSRGSFVGGTRERILVDKGREISNAVTASELRLSGSFIKDMERLGRKPQVQFLEQPSLVAADTQIAEQLKIKEGDLVFKRYRLQIADNLPYRLIESYYPSDLFGELLTINIGDKPLFQWLQERHKIKVTHAKENLIARLATPSERQLLKISPSAPIVAVDRTVQTNVNRPVEFAHIIAVAALYIFTYDYDITEWNGEKKA</sequence>
<keyword evidence="1" id="KW-0805">Transcription regulation</keyword>
<evidence type="ECO:0000256" key="3">
    <source>
        <dbReference type="ARBA" id="ARBA00023163"/>
    </source>
</evidence>
<dbReference type="GO" id="GO:0003700">
    <property type="term" value="F:DNA-binding transcription factor activity"/>
    <property type="evidence" value="ECO:0007669"/>
    <property type="project" value="InterPro"/>
</dbReference>
<dbReference type="SUPFAM" id="SSF64288">
    <property type="entry name" value="Chorismate lyase-like"/>
    <property type="match status" value="1"/>
</dbReference>
<dbReference type="PANTHER" id="PTHR44846:SF17">
    <property type="entry name" value="GNTR-FAMILY TRANSCRIPTIONAL REGULATOR"/>
    <property type="match status" value="1"/>
</dbReference>
<dbReference type="PRINTS" id="PR00035">
    <property type="entry name" value="HTHGNTR"/>
</dbReference>
<evidence type="ECO:0000313" key="6">
    <source>
        <dbReference type="Proteomes" id="UP000287224"/>
    </source>
</evidence>
<dbReference type="InterPro" id="IPR050679">
    <property type="entry name" value="Bact_HTH_transcr_reg"/>
</dbReference>
<dbReference type="GO" id="GO:0045892">
    <property type="term" value="P:negative regulation of DNA-templated transcription"/>
    <property type="evidence" value="ECO:0007669"/>
    <property type="project" value="TreeGrafter"/>
</dbReference>
<dbReference type="InterPro" id="IPR000524">
    <property type="entry name" value="Tscrpt_reg_HTH_GntR"/>
</dbReference>
<accession>A0A401ZBM4</accession>
<dbReference type="Pfam" id="PF00392">
    <property type="entry name" value="GntR"/>
    <property type="match status" value="1"/>
</dbReference>
<feature type="domain" description="HTH gntR-type" evidence="4">
    <location>
        <begin position="3"/>
        <end position="71"/>
    </location>
</feature>
<evidence type="ECO:0000313" key="5">
    <source>
        <dbReference type="EMBL" id="GCE04242.1"/>
    </source>
</evidence>
<dbReference type="CDD" id="cd07377">
    <property type="entry name" value="WHTH_GntR"/>
    <property type="match status" value="1"/>
</dbReference>
<comment type="caution">
    <text evidence="5">The sequence shown here is derived from an EMBL/GenBank/DDBJ whole genome shotgun (WGS) entry which is preliminary data.</text>
</comment>
<dbReference type="Pfam" id="PF07702">
    <property type="entry name" value="UTRA"/>
    <property type="match status" value="1"/>
</dbReference>
<keyword evidence="3" id="KW-0804">Transcription</keyword>
<protein>
    <submittedName>
        <fullName evidence="5">GntR family transcriptional regulator</fullName>
    </submittedName>
</protein>
<dbReference type="InterPro" id="IPR036388">
    <property type="entry name" value="WH-like_DNA-bd_sf"/>
</dbReference>
<reference evidence="6" key="1">
    <citation type="submission" date="2018-12" db="EMBL/GenBank/DDBJ databases">
        <title>Tengunoibacter tsumagoiensis gen. nov., sp. nov., Dictyobacter kobayashii sp. nov., D. alpinus sp. nov., and D. joshuensis sp. nov. and description of Dictyobacteraceae fam. nov. within the order Ktedonobacterales isolated from Tengu-no-mugimeshi.</title>
        <authorList>
            <person name="Wang C.M."/>
            <person name="Zheng Y."/>
            <person name="Sakai Y."/>
            <person name="Toyoda A."/>
            <person name="Minakuchi Y."/>
            <person name="Abe K."/>
            <person name="Yokota A."/>
            <person name="Yabe S."/>
        </authorList>
    </citation>
    <scope>NUCLEOTIDE SEQUENCE [LARGE SCALE GENOMIC DNA]</scope>
    <source>
        <strain evidence="6">S-27</strain>
    </source>
</reference>
<dbReference type="OrthoDB" id="155424at2"/>
<dbReference type="SMART" id="SM00866">
    <property type="entry name" value="UTRA"/>
    <property type="match status" value="1"/>
</dbReference>
<name>A0A401ZBM4_9CHLR</name>
<dbReference type="PROSITE" id="PS50949">
    <property type="entry name" value="HTH_GNTR"/>
    <property type="match status" value="1"/>
</dbReference>
<evidence type="ECO:0000256" key="2">
    <source>
        <dbReference type="ARBA" id="ARBA00023125"/>
    </source>
</evidence>
<evidence type="ECO:0000256" key="1">
    <source>
        <dbReference type="ARBA" id="ARBA00023015"/>
    </source>
</evidence>
<dbReference type="InterPro" id="IPR028978">
    <property type="entry name" value="Chorismate_lyase_/UTRA_dom_sf"/>
</dbReference>
<dbReference type="Gene3D" id="3.40.1410.10">
    <property type="entry name" value="Chorismate lyase-like"/>
    <property type="match status" value="1"/>
</dbReference>
<dbReference type="SUPFAM" id="SSF46785">
    <property type="entry name" value="Winged helix' DNA-binding domain"/>
    <property type="match status" value="1"/>
</dbReference>
<keyword evidence="6" id="KW-1185">Reference proteome</keyword>
<dbReference type="AlphaFoldDB" id="A0A401ZBM4"/>
<dbReference type="EMBL" id="BIFQ01000001">
    <property type="protein sequence ID" value="GCE04242.1"/>
    <property type="molecule type" value="Genomic_DNA"/>
</dbReference>
<dbReference type="Proteomes" id="UP000287224">
    <property type="component" value="Unassembled WGS sequence"/>
</dbReference>
<evidence type="ECO:0000259" key="4">
    <source>
        <dbReference type="PROSITE" id="PS50949"/>
    </source>
</evidence>
<dbReference type="PANTHER" id="PTHR44846">
    <property type="entry name" value="MANNOSYL-D-GLYCERATE TRANSPORT/METABOLISM SYSTEM REPRESSOR MNGR-RELATED"/>
    <property type="match status" value="1"/>
</dbReference>
<keyword evidence="2" id="KW-0238">DNA-binding</keyword>
<dbReference type="GO" id="GO:0003677">
    <property type="term" value="F:DNA binding"/>
    <property type="evidence" value="ECO:0007669"/>
    <property type="project" value="UniProtKB-KW"/>
</dbReference>
<dbReference type="Gene3D" id="1.10.10.10">
    <property type="entry name" value="Winged helix-like DNA-binding domain superfamily/Winged helix DNA-binding domain"/>
    <property type="match status" value="1"/>
</dbReference>
<dbReference type="InterPro" id="IPR011663">
    <property type="entry name" value="UTRA"/>
</dbReference>